<accession>A0A1B2IDP0</accession>
<dbReference type="EMBL" id="KX397368">
    <property type="protein sequence ID" value="ANZ49325.1"/>
    <property type="molecule type" value="Genomic_DNA"/>
</dbReference>
<dbReference type="OrthoDB" id="21984at10239"/>
<evidence type="ECO:0000313" key="2">
    <source>
        <dbReference type="EMBL" id="ANZ49325.1"/>
    </source>
</evidence>
<evidence type="ECO:0000256" key="1">
    <source>
        <dbReference type="SAM" id="MobiDB-lite"/>
    </source>
</evidence>
<gene>
    <name evidence="2" type="ORF">HUXLEY_243</name>
</gene>
<name>A0A1B2IDP0_9CAUD</name>
<proteinExistence type="predicted"/>
<organism evidence="2 3">
    <name type="scientific">Erwinia phage vB_EamM_Huxley</name>
    <dbReference type="NCBI Taxonomy" id="1883373"/>
    <lineage>
        <taxon>Viruses</taxon>
        <taxon>Duplodnaviria</taxon>
        <taxon>Heunggongvirae</taxon>
        <taxon>Uroviricota</taxon>
        <taxon>Caudoviricetes</taxon>
        <taxon>Chimalliviridae</taxon>
        <taxon>Machinavirus</taxon>
        <taxon>Machinavirus machina</taxon>
    </lineage>
</organism>
<reference evidence="3" key="1">
    <citation type="submission" date="2016-06" db="EMBL/GenBank/DDBJ databases">
        <authorList>
            <person name="Berg J.A."/>
            <person name="Grossarth S.E."/>
            <person name="Jarvis T.M."/>
            <person name="Merrill B.D."/>
            <person name="Breakwell D.P."/>
            <person name="Hope S."/>
            <person name="Grose J.H."/>
        </authorList>
    </citation>
    <scope>NUCLEOTIDE SEQUENCE [LARGE SCALE GENOMIC DNA]</scope>
</reference>
<evidence type="ECO:0000313" key="3">
    <source>
        <dbReference type="Proteomes" id="UP000203302"/>
    </source>
</evidence>
<feature type="region of interest" description="Disordered" evidence="1">
    <location>
        <begin position="271"/>
        <end position="291"/>
    </location>
</feature>
<sequence length="291" mass="32192">MTDKLNNLYFFSDRFYTMPGDNYSFGIVAAKDTAEAKLMLGTELVDGLPLATTNATGQILCAEEIRHIEPRADSVAKTVVADLWKLNDGVDVSERVKYLRETISKMQGIDCSVLEVDFTRCLRIPGGCTSTGSDLWRIMVKHPDFPNTVPIMLSAQGDGSITGNDDVNFTKLGETEEYTYHENVDRVLTPEWLLLDLLEQHGLTPEDWYVIAGTARAAAYSAAPVDGWEEVNEVYGQNESAHVIRFWLNPDWQNLIVAAVAKVVESMPKEPLPENLADELAGSESADEAAE</sequence>
<dbReference type="Proteomes" id="UP000203302">
    <property type="component" value="Segment"/>
</dbReference>
<dbReference type="KEGG" id="vg:29069365"/>
<protein>
    <submittedName>
        <fullName evidence="2">Uncharacterized protein</fullName>
    </submittedName>
</protein>
<dbReference type="RefSeq" id="YP_009293211.1">
    <property type="nucleotide sequence ID" value="NC_031127.1"/>
</dbReference>
<dbReference type="GeneID" id="29069365"/>